<keyword evidence="3" id="KW-1185">Reference proteome</keyword>
<protein>
    <recommendedName>
        <fullName evidence="4">Secreted protein</fullName>
    </recommendedName>
</protein>
<organism evidence="2 3">
    <name type="scientific">Formimonas warabiya</name>
    <dbReference type="NCBI Taxonomy" id="1761012"/>
    <lineage>
        <taxon>Bacteria</taxon>
        <taxon>Bacillati</taxon>
        <taxon>Bacillota</taxon>
        <taxon>Clostridia</taxon>
        <taxon>Eubacteriales</taxon>
        <taxon>Peptococcaceae</taxon>
        <taxon>Candidatus Formimonas</taxon>
    </lineage>
</organism>
<feature type="chain" id="PRO_5018160545" description="Secreted protein" evidence="1">
    <location>
        <begin position="28"/>
        <end position="142"/>
    </location>
</feature>
<evidence type="ECO:0000313" key="3">
    <source>
        <dbReference type="Proteomes" id="UP000323521"/>
    </source>
</evidence>
<feature type="signal peptide" evidence="1">
    <location>
        <begin position="1"/>
        <end position="27"/>
    </location>
</feature>
<proteinExistence type="predicted"/>
<sequence length="142" mass="14445">MKKVTRLGLLVCLTMVFALLSSGMAFAASGTTCPLKNAGSQQIPVDQLQNSLGSGSCAGNTACAEKSCTDLNSCTLKNLCQNPLTCLLPNGATKAAADTNTSTCPKASKNTVTKIGNSTANANAVTKNANSTCPLSKILSLK</sequence>
<dbReference type="Proteomes" id="UP000323521">
    <property type="component" value="Chromosome"/>
</dbReference>
<gene>
    <name evidence="2" type="ORF">DCMF_07010</name>
</gene>
<evidence type="ECO:0000256" key="1">
    <source>
        <dbReference type="SAM" id="SignalP"/>
    </source>
</evidence>
<accession>A0A3G1KQ57</accession>
<dbReference type="EMBL" id="CP017634">
    <property type="protein sequence ID" value="ATW24567.1"/>
    <property type="molecule type" value="Genomic_DNA"/>
</dbReference>
<keyword evidence="1" id="KW-0732">Signal</keyword>
<dbReference type="KEGG" id="fwa:DCMF_07010"/>
<evidence type="ECO:0008006" key="4">
    <source>
        <dbReference type="Google" id="ProtNLM"/>
    </source>
</evidence>
<dbReference type="RefSeq" id="WP_148133765.1">
    <property type="nucleotide sequence ID" value="NZ_CP017634.1"/>
</dbReference>
<reference evidence="2 3" key="1">
    <citation type="submission" date="2016-10" db="EMBL/GenBank/DDBJ databases">
        <title>Complete Genome Sequence of Peptococcaceae strain DCMF.</title>
        <authorList>
            <person name="Edwards R.J."/>
            <person name="Holland S.I."/>
            <person name="Deshpande N.P."/>
            <person name="Wong Y.K."/>
            <person name="Ertan H."/>
            <person name="Manefield M."/>
            <person name="Russell T.L."/>
            <person name="Lee M.J."/>
        </authorList>
    </citation>
    <scope>NUCLEOTIDE SEQUENCE [LARGE SCALE GENOMIC DNA]</scope>
    <source>
        <strain evidence="2 3">DCMF</strain>
    </source>
</reference>
<dbReference type="AlphaFoldDB" id="A0A3G1KQ57"/>
<name>A0A3G1KQ57_FORW1</name>
<evidence type="ECO:0000313" key="2">
    <source>
        <dbReference type="EMBL" id="ATW24567.1"/>
    </source>
</evidence>